<dbReference type="PROSITE" id="PS50125">
    <property type="entry name" value="GUANYLATE_CYCLASE_2"/>
    <property type="match status" value="1"/>
</dbReference>
<dbReference type="OrthoDB" id="2021138at2759"/>
<dbReference type="InterPro" id="IPR001054">
    <property type="entry name" value="A/G_cyclase"/>
</dbReference>
<dbReference type="Gene3D" id="3.30.70.1230">
    <property type="entry name" value="Nucleotide cyclase"/>
    <property type="match status" value="1"/>
</dbReference>
<name>A0A835XHB1_9CHLO</name>
<gene>
    <name evidence="3" type="ORF">HYH03_018716</name>
</gene>
<evidence type="ECO:0000313" key="3">
    <source>
        <dbReference type="EMBL" id="KAG2482346.1"/>
    </source>
</evidence>
<dbReference type="Pfam" id="PF00211">
    <property type="entry name" value="Guanylate_cyc"/>
    <property type="match status" value="1"/>
</dbReference>
<dbReference type="SUPFAM" id="SSF55073">
    <property type="entry name" value="Nucleotide cyclase"/>
    <property type="match status" value="1"/>
</dbReference>
<protein>
    <recommendedName>
        <fullName evidence="2">Guanylate cyclase domain-containing protein</fullName>
    </recommendedName>
</protein>
<accession>A0A835XHB1</accession>
<dbReference type="GO" id="GO:0035556">
    <property type="term" value="P:intracellular signal transduction"/>
    <property type="evidence" value="ECO:0007669"/>
    <property type="project" value="InterPro"/>
</dbReference>
<reference evidence="3" key="1">
    <citation type="journal article" date="2020" name="bioRxiv">
        <title>Comparative genomics of Chlamydomonas.</title>
        <authorList>
            <person name="Craig R.J."/>
            <person name="Hasan A.R."/>
            <person name="Ness R.W."/>
            <person name="Keightley P.D."/>
        </authorList>
    </citation>
    <scope>NUCLEOTIDE SEQUENCE</scope>
    <source>
        <strain evidence="3">CCAP 11/70</strain>
    </source>
</reference>
<dbReference type="PANTHER" id="PTHR43081">
    <property type="entry name" value="ADENYLATE CYCLASE, TERMINAL-DIFFERENTIATION SPECIFIC-RELATED"/>
    <property type="match status" value="1"/>
</dbReference>
<comment type="caution">
    <text evidence="3">The sequence shown here is derived from an EMBL/GenBank/DDBJ whole genome shotgun (WGS) entry which is preliminary data.</text>
</comment>
<evidence type="ECO:0000313" key="4">
    <source>
        <dbReference type="Proteomes" id="UP000612055"/>
    </source>
</evidence>
<dbReference type="InterPro" id="IPR029787">
    <property type="entry name" value="Nucleotide_cyclase"/>
</dbReference>
<evidence type="ECO:0000256" key="1">
    <source>
        <dbReference type="SAM" id="MobiDB-lite"/>
    </source>
</evidence>
<dbReference type="EMBL" id="JAEHOE010000230">
    <property type="protein sequence ID" value="KAG2482346.1"/>
    <property type="molecule type" value="Genomic_DNA"/>
</dbReference>
<keyword evidence="4" id="KW-1185">Reference proteome</keyword>
<sequence>MFRHGCLPDPRSSSLLAPLGDIVAVFIYVSGVKALRQWHAGVLAEAVALLQRDVQAAAAETGGYVVAQAEGSAVVVFAQPTTAVAWAVGCQERALQLPWPQALLEHEAGTEVRRDGRVVLRGLRLRVGLEGGPAIARVVPRTGRLDYTGRTLNRASRIASKAGQGAVFASASLWARARATADSSLTGTRTPRFGHAGNNDLPDVSELVGSGGQGQAGSQTRTWHARHATPSTI</sequence>
<evidence type="ECO:0000259" key="2">
    <source>
        <dbReference type="PROSITE" id="PS50125"/>
    </source>
</evidence>
<dbReference type="PANTHER" id="PTHR43081:SF1">
    <property type="entry name" value="ADENYLATE CYCLASE, TERMINAL-DIFFERENTIATION SPECIFIC"/>
    <property type="match status" value="1"/>
</dbReference>
<dbReference type="AlphaFoldDB" id="A0A835XHB1"/>
<organism evidence="3 4">
    <name type="scientific">Edaphochlamys debaryana</name>
    <dbReference type="NCBI Taxonomy" id="47281"/>
    <lineage>
        <taxon>Eukaryota</taxon>
        <taxon>Viridiplantae</taxon>
        <taxon>Chlorophyta</taxon>
        <taxon>core chlorophytes</taxon>
        <taxon>Chlorophyceae</taxon>
        <taxon>CS clade</taxon>
        <taxon>Chlamydomonadales</taxon>
        <taxon>Chlamydomonadales incertae sedis</taxon>
        <taxon>Edaphochlamys</taxon>
    </lineage>
</organism>
<feature type="domain" description="Guanylate cyclase" evidence="2">
    <location>
        <begin position="122"/>
        <end position="159"/>
    </location>
</feature>
<feature type="region of interest" description="Disordered" evidence="1">
    <location>
        <begin position="184"/>
        <end position="233"/>
    </location>
</feature>
<proteinExistence type="predicted"/>
<dbReference type="Proteomes" id="UP000612055">
    <property type="component" value="Unassembled WGS sequence"/>
</dbReference>
<dbReference type="GO" id="GO:0009190">
    <property type="term" value="P:cyclic nucleotide biosynthetic process"/>
    <property type="evidence" value="ECO:0007669"/>
    <property type="project" value="InterPro"/>
</dbReference>
<dbReference type="InterPro" id="IPR050697">
    <property type="entry name" value="Adenylyl/Guanylyl_Cyclase_3/4"/>
</dbReference>